<name>C8WSP2_ALIAD</name>
<proteinExistence type="predicted"/>
<evidence type="ECO:0000313" key="2">
    <source>
        <dbReference type="Proteomes" id="UP000001917"/>
    </source>
</evidence>
<protein>
    <submittedName>
        <fullName evidence="1">Uncharacterized protein</fullName>
    </submittedName>
</protein>
<dbReference type="HOGENOM" id="CLU_2520255_0_0_9"/>
<sequence>MKDSTPMQKQTPWGKFWPGELVLMKRASFCNAENVRVVLLYEVPEEMMPCPVCDDPTCREWANVLSEDGRYFYHISDCQLERLS</sequence>
<dbReference type="AlphaFoldDB" id="C8WSP2"/>
<dbReference type="STRING" id="521098.Aaci_0490"/>
<reference evidence="2" key="1">
    <citation type="submission" date="2009-09" db="EMBL/GenBank/DDBJ databases">
        <title>The complete chromosome of Alicyclobacillus acidocaldarius subsp. acidocaldarius DSM 446.</title>
        <authorList>
            <consortium name="US DOE Joint Genome Institute (JGI-PGF)"/>
            <person name="Lucas S."/>
            <person name="Copeland A."/>
            <person name="Lapidus A."/>
            <person name="Glavina del Rio T."/>
            <person name="Dalin E."/>
            <person name="Tice H."/>
            <person name="Bruce D."/>
            <person name="Goodwin L."/>
            <person name="Pitluck S."/>
            <person name="Kyrpides N."/>
            <person name="Mavromatis K."/>
            <person name="Ivanova N."/>
            <person name="Ovchinnikova G."/>
            <person name="Chertkov O."/>
            <person name="Sims D."/>
            <person name="Brettin T."/>
            <person name="Detter J.C."/>
            <person name="Han C."/>
            <person name="Larimer F."/>
            <person name="Land M."/>
            <person name="Hauser L."/>
            <person name="Markowitz V."/>
            <person name="Cheng J.-F."/>
            <person name="Hugenholtz P."/>
            <person name="Woyke T."/>
            <person name="Wu D."/>
            <person name="Pukall R."/>
            <person name="Klenk H.-P."/>
            <person name="Eisen J.A."/>
        </authorList>
    </citation>
    <scope>NUCLEOTIDE SEQUENCE [LARGE SCALE GENOMIC DNA]</scope>
    <source>
        <strain evidence="2">ATCC 27009 / DSM 446 / BCRC 14685 / JCM 5260 / KCTC 1825 / NBRC 15652 / NCIMB 11725 / NRRL B-14509 / 104-IA</strain>
    </source>
</reference>
<keyword evidence="2" id="KW-1185">Reference proteome</keyword>
<accession>C8WSP2</accession>
<dbReference type="Proteomes" id="UP000001917">
    <property type="component" value="Chromosome"/>
</dbReference>
<dbReference type="KEGG" id="aac:Aaci_0490"/>
<organism evidence="1 2">
    <name type="scientific">Alicyclobacillus acidocaldarius subsp. acidocaldarius (strain ATCC 27009 / DSM 446 / BCRC 14685 / JCM 5260 / KCTC 1825 / NBRC 15652 / NCIMB 11725 / NRRL B-14509 / 104-IA)</name>
    <name type="common">Bacillus acidocaldarius</name>
    <dbReference type="NCBI Taxonomy" id="521098"/>
    <lineage>
        <taxon>Bacteria</taxon>
        <taxon>Bacillati</taxon>
        <taxon>Bacillota</taxon>
        <taxon>Bacilli</taxon>
        <taxon>Bacillales</taxon>
        <taxon>Alicyclobacillaceae</taxon>
        <taxon>Alicyclobacillus</taxon>
    </lineage>
</organism>
<dbReference type="EMBL" id="CP001727">
    <property type="protein sequence ID" value="ACV57548.1"/>
    <property type="molecule type" value="Genomic_DNA"/>
</dbReference>
<reference evidence="1 2" key="2">
    <citation type="journal article" date="2010" name="Stand. Genomic Sci.">
        <title>Complete genome sequence of Alicyclobacillus acidocaldarius type strain (104-IA).</title>
        <authorList>
            <person name="Mavromatis K."/>
            <person name="Sikorski J."/>
            <person name="Lapidus A."/>
            <person name="Glavina Del Rio T."/>
            <person name="Copeland A."/>
            <person name="Tice H."/>
            <person name="Cheng J.F."/>
            <person name="Lucas S."/>
            <person name="Chen F."/>
            <person name="Nolan M."/>
            <person name="Bruce D."/>
            <person name="Goodwin L."/>
            <person name="Pitluck S."/>
            <person name="Ivanova N."/>
            <person name="Ovchinnikova G."/>
            <person name="Pati A."/>
            <person name="Chen A."/>
            <person name="Palaniappan K."/>
            <person name="Land M."/>
            <person name="Hauser L."/>
            <person name="Chang Y.J."/>
            <person name="Jeffries C.D."/>
            <person name="Chain P."/>
            <person name="Meincke L."/>
            <person name="Sims D."/>
            <person name="Chertkov O."/>
            <person name="Han C."/>
            <person name="Brettin T."/>
            <person name="Detter J.C."/>
            <person name="Wahrenburg C."/>
            <person name="Rohde M."/>
            <person name="Pukall R."/>
            <person name="Goker M."/>
            <person name="Bristow J."/>
            <person name="Eisen J.A."/>
            <person name="Markowitz V."/>
            <person name="Hugenholtz P."/>
            <person name="Klenk H.P."/>
            <person name="Kyrpides N.C."/>
        </authorList>
    </citation>
    <scope>NUCLEOTIDE SEQUENCE [LARGE SCALE GENOMIC DNA]</scope>
    <source>
        <strain evidence="2">ATCC 27009 / DSM 446 / BCRC 14685 / JCM 5260 / KCTC 1825 / NBRC 15652 / NCIMB 11725 / NRRL B-14509 / 104-IA</strain>
    </source>
</reference>
<evidence type="ECO:0000313" key="1">
    <source>
        <dbReference type="EMBL" id="ACV57548.1"/>
    </source>
</evidence>
<gene>
    <name evidence="1" type="ordered locus">Aaci_0490</name>
</gene>